<reference evidence="1 2" key="1">
    <citation type="journal article" date="2008" name="Nature">
        <title>The genome of Laccaria bicolor provides insights into mycorrhizal symbiosis.</title>
        <authorList>
            <person name="Martin F."/>
            <person name="Aerts A."/>
            <person name="Ahren D."/>
            <person name="Brun A."/>
            <person name="Danchin E.G.J."/>
            <person name="Duchaussoy F."/>
            <person name="Gibon J."/>
            <person name="Kohler A."/>
            <person name="Lindquist E."/>
            <person name="Pereda V."/>
            <person name="Salamov A."/>
            <person name="Shapiro H.J."/>
            <person name="Wuyts J."/>
            <person name="Blaudez D."/>
            <person name="Buee M."/>
            <person name="Brokstein P."/>
            <person name="Canbaeck B."/>
            <person name="Cohen D."/>
            <person name="Courty P.E."/>
            <person name="Coutinho P.M."/>
            <person name="Delaruelle C."/>
            <person name="Detter J.C."/>
            <person name="Deveau A."/>
            <person name="DiFazio S."/>
            <person name="Duplessis S."/>
            <person name="Fraissinet-Tachet L."/>
            <person name="Lucic E."/>
            <person name="Frey-Klett P."/>
            <person name="Fourrey C."/>
            <person name="Feussner I."/>
            <person name="Gay G."/>
            <person name="Grimwood J."/>
            <person name="Hoegger P.J."/>
            <person name="Jain P."/>
            <person name="Kilaru S."/>
            <person name="Labbe J."/>
            <person name="Lin Y.C."/>
            <person name="Legue V."/>
            <person name="Le Tacon F."/>
            <person name="Marmeisse R."/>
            <person name="Melayah D."/>
            <person name="Montanini B."/>
            <person name="Muratet M."/>
            <person name="Nehls U."/>
            <person name="Niculita-Hirzel H."/>
            <person name="Oudot-Le Secq M.P."/>
            <person name="Peter M."/>
            <person name="Quesneville H."/>
            <person name="Rajashekar B."/>
            <person name="Reich M."/>
            <person name="Rouhier N."/>
            <person name="Schmutz J."/>
            <person name="Yin T."/>
            <person name="Chalot M."/>
            <person name="Henrissat B."/>
            <person name="Kuees U."/>
            <person name="Lucas S."/>
            <person name="Van de Peer Y."/>
            <person name="Podila G.K."/>
            <person name="Polle A."/>
            <person name="Pukkila P.J."/>
            <person name="Richardson P.M."/>
            <person name="Rouze P."/>
            <person name="Sanders I.R."/>
            <person name="Stajich J.E."/>
            <person name="Tunlid A."/>
            <person name="Tuskan G."/>
            <person name="Grigoriev I.V."/>
        </authorList>
    </citation>
    <scope>NUCLEOTIDE SEQUENCE [LARGE SCALE GENOMIC DNA]</scope>
    <source>
        <strain evidence="2">S238N-H82 / ATCC MYA-4686</strain>
    </source>
</reference>
<dbReference type="OrthoDB" id="2683861at2759"/>
<dbReference type="EMBL" id="DS547092">
    <property type="protein sequence ID" value="EDR14486.1"/>
    <property type="molecule type" value="Genomic_DNA"/>
</dbReference>
<evidence type="ECO:0000313" key="2">
    <source>
        <dbReference type="Proteomes" id="UP000001194"/>
    </source>
</evidence>
<dbReference type="STRING" id="486041.B0CTG2"/>
<proteinExistence type="predicted"/>
<name>B0CTG2_LACBS</name>
<dbReference type="HOGENOM" id="CLU_064994_0_0_1"/>
<dbReference type="InParanoid" id="B0CTG2"/>
<protein>
    <submittedName>
        <fullName evidence="1">Predicted protein</fullName>
    </submittedName>
</protein>
<dbReference type="KEGG" id="lbc:LACBIDRAFT_305115"/>
<dbReference type="Proteomes" id="UP000001194">
    <property type="component" value="Unassembled WGS sequence"/>
</dbReference>
<organism evidence="2">
    <name type="scientific">Laccaria bicolor (strain S238N-H82 / ATCC MYA-4686)</name>
    <name type="common">Bicoloured deceiver</name>
    <name type="synonym">Laccaria laccata var. bicolor</name>
    <dbReference type="NCBI Taxonomy" id="486041"/>
    <lineage>
        <taxon>Eukaryota</taxon>
        <taxon>Fungi</taxon>
        <taxon>Dikarya</taxon>
        <taxon>Basidiomycota</taxon>
        <taxon>Agaricomycotina</taxon>
        <taxon>Agaricomycetes</taxon>
        <taxon>Agaricomycetidae</taxon>
        <taxon>Agaricales</taxon>
        <taxon>Agaricineae</taxon>
        <taxon>Hydnangiaceae</taxon>
        <taxon>Laccaria</taxon>
    </lineage>
</organism>
<gene>
    <name evidence="1" type="ORF">LACBIDRAFT_305115</name>
</gene>
<dbReference type="AlphaFoldDB" id="B0CTG2"/>
<sequence length="365" mass="39999">MAAVGSSVEEPKTLVDAQPLLKPLTRNWAKGARLEFLNGYIDNYNAALTHPNCEACSDLINKTVNAWFAKFHWTLTVKEDPDVIQPRVPLGEGGFERLPDEDSATKGKVIERMRTSLTNWFDRCTKRASKKCPKSAAANPAAILLDRLLGTDSGPSKLTTGWAVWGKANFPSMKAAFDESFQAGGKPEAQCASECNKFKKLEFEKLSEEEQELWNDKAKKDHQEVKDAYQNLRDNLPELLPPKEAQLALNKLPNVLGPVVHGLGQALGMHITVLLGGPEPMKKGVLNIMSLHQGLNKAPVPKPWGTASTLLCPTYSCRTPVIPVDSGGMGLDSGGIRRNGTGIQWNPAESCGIRFQLNKTTIHHK</sequence>
<dbReference type="RefSeq" id="XP_001875045.1">
    <property type="nucleotide sequence ID" value="XM_001875010.1"/>
</dbReference>
<accession>B0CTG2</accession>
<evidence type="ECO:0000313" key="1">
    <source>
        <dbReference type="EMBL" id="EDR14486.1"/>
    </source>
</evidence>
<keyword evidence="2" id="KW-1185">Reference proteome</keyword>
<dbReference type="GeneID" id="6070226"/>